<dbReference type="AlphaFoldDB" id="Q099C1"/>
<dbReference type="SUPFAM" id="SSF53474">
    <property type="entry name" value="alpha/beta-Hydrolases"/>
    <property type="match status" value="1"/>
</dbReference>
<accession>Q099C1</accession>
<dbReference type="InterPro" id="IPR050583">
    <property type="entry name" value="Mycobacterial_A85_antigen"/>
</dbReference>
<evidence type="ECO:0000313" key="2">
    <source>
        <dbReference type="Proteomes" id="UP000032702"/>
    </source>
</evidence>
<name>Q099C1_STIAD</name>
<sequence>MGPSTAPGLPPPRPGGAGAMGYVHILRDFSSPQEGFTRTVRIYTPEGYDAQGEHLYPVLYMHDGQNVFAHPESALFDTWCANHTLESLVYGGHVEPWLIVAVDSGAGRMQEYSPWGEPHRNGQTRGELYGRFLVEQLKPYVDRVYRTRPGSEWTGAAGSSLGGLISLYLGWKYPEVFGRIGAFSPSVMWNRGRLFEQWNAHPRRWTRIYLDAGSTESIVPGGELLDYGGSARHFYEHLKRLGYADHELTLVLEPGGEHHESAWQRRLPAALHWLLS</sequence>
<dbReference type="Pfam" id="PF00756">
    <property type="entry name" value="Esterase"/>
    <property type="match status" value="1"/>
</dbReference>
<dbReference type="PANTHER" id="PTHR48098">
    <property type="entry name" value="ENTEROCHELIN ESTERASE-RELATED"/>
    <property type="match status" value="1"/>
</dbReference>
<dbReference type="InterPro" id="IPR029058">
    <property type="entry name" value="AB_hydrolase_fold"/>
</dbReference>
<organism evidence="1 2">
    <name type="scientific">Stigmatella aurantiaca (strain DW4/3-1)</name>
    <dbReference type="NCBI Taxonomy" id="378806"/>
    <lineage>
        <taxon>Bacteria</taxon>
        <taxon>Pseudomonadati</taxon>
        <taxon>Myxococcota</taxon>
        <taxon>Myxococcia</taxon>
        <taxon>Myxococcales</taxon>
        <taxon>Cystobacterineae</taxon>
        <taxon>Archangiaceae</taxon>
        <taxon>Stigmatella</taxon>
    </lineage>
</organism>
<dbReference type="ESTHER" id="stiad-q099c1">
    <property type="family name" value="A85-IroE-IroD-Fes-Yiel"/>
</dbReference>
<evidence type="ECO:0000313" key="1">
    <source>
        <dbReference type="EMBL" id="EAU68366.1"/>
    </source>
</evidence>
<gene>
    <name evidence="1" type="ORF">STIAU_3943</name>
</gene>
<proteinExistence type="predicted"/>
<protein>
    <submittedName>
        <fullName evidence="1">Carbohydrate esterase, family 1</fullName>
    </submittedName>
</protein>
<dbReference type="PANTHER" id="PTHR48098:SF6">
    <property type="entry name" value="FERRI-BACILLIBACTIN ESTERASE BESA"/>
    <property type="match status" value="1"/>
</dbReference>
<reference evidence="1 2" key="1">
    <citation type="submission" date="2006-04" db="EMBL/GenBank/DDBJ databases">
        <authorList>
            <person name="Nierman W.C."/>
        </authorList>
    </citation>
    <scope>NUCLEOTIDE SEQUENCE [LARGE SCALE GENOMIC DNA]</scope>
    <source>
        <strain evidence="1 2">DW4/3-1</strain>
    </source>
</reference>
<dbReference type="Proteomes" id="UP000032702">
    <property type="component" value="Unassembled WGS sequence"/>
</dbReference>
<dbReference type="EMBL" id="AAMD01000018">
    <property type="protein sequence ID" value="EAU68366.1"/>
    <property type="molecule type" value="Genomic_DNA"/>
</dbReference>
<dbReference type="InterPro" id="IPR000801">
    <property type="entry name" value="Esterase-like"/>
</dbReference>
<comment type="caution">
    <text evidence="1">The sequence shown here is derived from an EMBL/GenBank/DDBJ whole genome shotgun (WGS) entry which is preliminary data.</text>
</comment>
<dbReference type="Gene3D" id="3.40.50.1820">
    <property type="entry name" value="alpha/beta hydrolase"/>
    <property type="match status" value="1"/>
</dbReference>